<dbReference type="Pfam" id="PF07804">
    <property type="entry name" value="HipA_C"/>
    <property type="match status" value="1"/>
</dbReference>
<dbReference type="Gene3D" id="1.10.1070.20">
    <property type="match status" value="1"/>
</dbReference>
<feature type="domain" description="HipA N-terminal subdomain 1" evidence="5">
    <location>
        <begin position="15"/>
        <end position="106"/>
    </location>
</feature>
<keyword evidence="2" id="KW-0808">Transferase</keyword>
<dbReference type="GO" id="GO:0004674">
    <property type="term" value="F:protein serine/threonine kinase activity"/>
    <property type="evidence" value="ECO:0007669"/>
    <property type="project" value="TreeGrafter"/>
</dbReference>
<gene>
    <name evidence="6" type="ORF">DW787_02650</name>
</gene>
<dbReference type="EMBL" id="QSJI01000002">
    <property type="protein sequence ID" value="RHD56468.1"/>
    <property type="molecule type" value="Genomic_DNA"/>
</dbReference>
<evidence type="ECO:0000259" key="5">
    <source>
        <dbReference type="Pfam" id="PF13657"/>
    </source>
</evidence>
<reference evidence="6 7" key="1">
    <citation type="submission" date="2018-08" db="EMBL/GenBank/DDBJ databases">
        <title>A genome reference for cultivated species of the human gut microbiota.</title>
        <authorList>
            <person name="Zou Y."/>
            <person name="Xue W."/>
            <person name="Luo G."/>
        </authorList>
    </citation>
    <scope>NUCLEOTIDE SEQUENCE [LARGE SCALE GENOMIC DNA]</scope>
    <source>
        <strain evidence="6 7">AM30-5LB</strain>
    </source>
</reference>
<evidence type="ECO:0000313" key="7">
    <source>
        <dbReference type="Proteomes" id="UP000286050"/>
    </source>
</evidence>
<evidence type="ECO:0000256" key="2">
    <source>
        <dbReference type="ARBA" id="ARBA00022679"/>
    </source>
</evidence>
<dbReference type="InterPro" id="IPR052028">
    <property type="entry name" value="HipA_Ser/Thr_kinase"/>
</dbReference>
<proteinExistence type="inferred from homology"/>
<dbReference type="PANTHER" id="PTHR37419:SF1">
    <property type="entry name" value="SERINE_THREONINE-PROTEIN KINASE TOXIN HIPA"/>
    <property type="match status" value="1"/>
</dbReference>
<evidence type="ECO:0000256" key="1">
    <source>
        <dbReference type="ARBA" id="ARBA00010164"/>
    </source>
</evidence>
<accession>A0A414FY36</accession>
<comment type="caution">
    <text evidence="6">The sequence shown here is derived from an EMBL/GenBank/DDBJ whole genome shotgun (WGS) entry which is preliminary data.</text>
</comment>
<dbReference type="GO" id="GO:0005829">
    <property type="term" value="C:cytosol"/>
    <property type="evidence" value="ECO:0007669"/>
    <property type="project" value="TreeGrafter"/>
</dbReference>
<protein>
    <submittedName>
        <fullName evidence="6">Type II toxin-antitoxin system HipA family toxin</fullName>
    </submittedName>
</protein>
<evidence type="ECO:0000259" key="4">
    <source>
        <dbReference type="Pfam" id="PF07804"/>
    </source>
</evidence>
<organism evidence="6 7">
    <name type="scientific">Collinsella intestinalis</name>
    <dbReference type="NCBI Taxonomy" id="147207"/>
    <lineage>
        <taxon>Bacteria</taxon>
        <taxon>Bacillati</taxon>
        <taxon>Actinomycetota</taxon>
        <taxon>Coriobacteriia</taxon>
        <taxon>Coriobacteriales</taxon>
        <taxon>Coriobacteriaceae</taxon>
        <taxon>Collinsella</taxon>
    </lineage>
</organism>
<comment type="similarity">
    <text evidence="1">Belongs to the HipA Ser/Thr kinase family.</text>
</comment>
<dbReference type="Proteomes" id="UP000286050">
    <property type="component" value="Unassembled WGS sequence"/>
</dbReference>
<dbReference type="PANTHER" id="PTHR37419">
    <property type="entry name" value="SERINE/THREONINE-PROTEIN KINASE TOXIN HIPA"/>
    <property type="match status" value="1"/>
</dbReference>
<dbReference type="InterPro" id="IPR017508">
    <property type="entry name" value="HipA_N1"/>
</dbReference>
<dbReference type="InterPro" id="IPR012893">
    <property type="entry name" value="HipA-like_C"/>
</dbReference>
<evidence type="ECO:0000313" key="6">
    <source>
        <dbReference type="EMBL" id="RHD56468.1"/>
    </source>
</evidence>
<evidence type="ECO:0000256" key="3">
    <source>
        <dbReference type="ARBA" id="ARBA00022777"/>
    </source>
</evidence>
<dbReference type="AlphaFoldDB" id="A0A414FY36"/>
<dbReference type="NCBIfam" id="TIGR03071">
    <property type="entry name" value="couple_hipA"/>
    <property type="match status" value="1"/>
</dbReference>
<feature type="domain" description="HipA-like C-terminal" evidence="4">
    <location>
        <begin position="147"/>
        <end position="385"/>
    </location>
</feature>
<sequence>MRSLNVFREYLGSYEMVGRIVDAKKGGPRFSYDPGYLSDSSATAISRSLPLTRTPYSIQGTRAFFDGLIPEGPMREAFEHSTRAGRNDFLTVLEAVRNEPIGALIFSSEDDLGALERAYEPLNNEDLSKLAAAPGETAVDYSLRSRISLAGAQSKIGLYRDVSKAGSEWYLPRGSAPSTHILKACGRAYPNETVNEAICLRAARYFEIEVPDCFLIQAGGADPILAIKRYDRVISPTAQCVDGLAVPTRLHQVDACQASGLLGSDFKYEPSGAAYFNRLSALISEMSANPFDDKLSLTYMQLFHYVVGNADNHLKNWSFIYDEDWDSIRLAPLYDVLDTTIYESLPLEMGVSFGGSRRIDEVTKGMVFDAFERAGIPKVVVKGAIDASIEELPACIERAAADLANEGFPGAKAIAGKMLEGAYKRLEVLKG</sequence>
<keyword evidence="3" id="KW-0418">Kinase</keyword>
<name>A0A414FY36_9ACTN</name>
<dbReference type="Pfam" id="PF13657">
    <property type="entry name" value="Couple_hipA"/>
    <property type="match status" value="1"/>
</dbReference>